<accession>A0A6J4V541</accession>
<evidence type="ECO:0000313" key="1">
    <source>
        <dbReference type="EMBL" id="CAA9567138.1"/>
    </source>
</evidence>
<dbReference type="PANTHER" id="PTHR11122:SF13">
    <property type="entry name" value="GLUCOSE-6-PHOSPHATE 1-EPIMERASE"/>
    <property type="match status" value="1"/>
</dbReference>
<dbReference type="InterPro" id="IPR014718">
    <property type="entry name" value="GH-type_carb-bd"/>
</dbReference>
<dbReference type="InterPro" id="IPR008183">
    <property type="entry name" value="Aldose_1/G6P_1-epimerase"/>
</dbReference>
<dbReference type="AlphaFoldDB" id="A0A6J4V541"/>
<protein>
    <submittedName>
        <fullName evidence="1">Galactose mutarotase and related enzymes</fullName>
    </submittedName>
</protein>
<dbReference type="Gene3D" id="2.70.98.10">
    <property type="match status" value="1"/>
</dbReference>
<reference evidence="1" key="1">
    <citation type="submission" date="2020-02" db="EMBL/GenBank/DDBJ databases">
        <authorList>
            <person name="Meier V. D."/>
        </authorList>
    </citation>
    <scope>NUCLEOTIDE SEQUENCE</scope>
    <source>
        <strain evidence="1">AVDCRST_MAG81</strain>
    </source>
</reference>
<dbReference type="GO" id="GO:0030246">
    <property type="term" value="F:carbohydrate binding"/>
    <property type="evidence" value="ECO:0007669"/>
    <property type="project" value="InterPro"/>
</dbReference>
<dbReference type="EMBL" id="CADCWO010000069">
    <property type="protein sequence ID" value="CAA9567138.1"/>
    <property type="molecule type" value="Genomic_DNA"/>
</dbReference>
<dbReference type="PANTHER" id="PTHR11122">
    <property type="entry name" value="APOSPORY-ASSOCIATED PROTEIN C-RELATED"/>
    <property type="match status" value="1"/>
</dbReference>
<dbReference type="GO" id="GO:0016853">
    <property type="term" value="F:isomerase activity"/>
    <property type="evidence" value="ECO:0007669"/>
    <property type="project" value="InterPro"/>
</dbReference>
<organism evidence="1">
    <name type="scientific">uncultured Synechococcales cyanobacterium</name>
    <dbReference type="NCBI Taxonomy" id="1936017"/>
    <lineage>
        <taxon>Bacteria</taxon>
        <taxon>Bacillati</taxon>
        <taxon>Cyanobacteriota</taxon>
        <taxon>Cyanophyceae</taxon>
        <taxon>Synechococcales</taxon>
        <taxon>environmental samples</taxon>
    </lineage>
</organism>
<sequence>MTQHSYQTYVLSDPANQTRAEVVPERGGMVTSWQVKDQDLLYLDQPRFADPALSVRGGIPILFPICGNLPDDTYTYRAQTFHLKQHGFARDLAWKVEDQTSTSLALALHSNAETLKAYPFDFQVLFTYKLINHSLEIHQRYTNLSAAVMPFSTGLHPYFCVNDKTGLQFSVPATEMWDKITDKTVGFPGSFDLERDEIDAALHPLTAQAASVTDPSRNLKITLSYDLTYSTLVFWAVKGKDFYCLEPWSAPRNALNTSEDLLHLEPNKSLETLVTLSAEFG</sequence>
<gene>
    <name evidence="1" type="ORF">AVDCRST_MAG81-1338</name>
</gene>
<dbReference type="InterPro" id="IPR011013">
    <property type="entry name" value="Gal_mutarotase_sf_dom"/>
</dbReference>
<dbReference type="Pfam" id="PF01263">
    <property type="entry name" value="Aldose_epim"/>
    <property type="match status" value="1"/>
</dbReference>
<dbReference type="GO" id="GO:0005975">
    <property type="term" value="P:carbohydrate metabolic process"/>
    <property type="evidence" value="ECO:0007669"/>
    <property type="project" value="InterPro"/>
</dbReference>
<dbReference type="CDD" id="cd09025">
    <property type="entry name" value="Aldose_epim_Slr1438"/>
    <property type="match status" value="1"/>
</dbReference>
<name>A0A6J4V541_9CYAN</name>
<dbReference type="SUPFAM" id="SSF74650">
    <property type="entry name" value="Galactose mutarotase-like"/>
    <property type="match status" value="1"/>
</dbReference>
<proteinExistence type="predicted"/>